<dbReference type="InParanoid" id="A0A6P7H249"/>
<organism evidence="2">
    <name type="scientific">Diabrotica virgifera virgifera</name>
    <name type="common">western corn rootworm</name>
    <dbReference type="NCBI Taxonomy" id="50390"/>
    <lineage>
        <taxon>Eukaryota</taxon>
        <taxon>Metazoa</taxon>
        <taxon>Ecdysozoa</taxon>
        <taxon>Arthropoda</taxon>
        <taxon>Hexapoda</taxon>
        <taxon>Insecta</taxon>
        <taxon>Pterygota</taxon>
        <taxon>Neoptera</taxon>
        <taxon>Endopterygota</taxon>
        <taxon>Coleoptera</taxon>
        <taxon>Polyphaga</taxon>
        <taxon>Cucujiformia</taxon>
        <taxon>Chrysomeloidea</taxon>
        <taxon>Chrysomelidae</taxon>
        <taxon>Galerucinae</taxon>
        <taxon>Diabroticina</taxon>
        <taxon>Diabroticites</taxon>
        <taxon>Diabrotica</taxon>
    </lineage>
</organism>
<dbReference type="RefSeq" id="XP_028151768.1">
    <property type="nucleotide sequence ID" value="XM_028295967.1"/>
</dbReference>
<evidence type="ECO:0000313" key="2">
    <source>
        <dbReference type="RefSeq" id="XP_028151768.1"/>
    </source>
</evidence>
<protein>
    <submittedName>
        <fullName evidence="2">Uncharacterized protein LOC114345145</fullName>
    </submittedName>
</protein>
<feature type="domain" description="Mutator-like transposase" evidence="1">
    <location>
        <begin position="1"/>
        <end position="130"/>
    </location>
</feature>
<dbReference type="InterPro" id="IPR049012">
    <property type="entry name" value="Mutator_transp_dom"/>
</dbReference>
<evidence type="ECO:0000259" key="1">
    <source>
        <dbReference type="Pfam" id="PF20700"/>
    </source>
</evidence>
<sequence>MEQDIIIEGFKSSIEMHNLTYRKFIADGDSSVFTKIKEKVTYGLEVQKVECMNHVLKNYGKNLHKIRNDTKLVPLAARKILSKEILDELVKTVQFAIYANVQNSEFLREDIRNTYNHVFGNHLCCKEYLCENVGDCSQGKTKDVATTRLQHHIHGAMNQLLTKANLLLDKRN</sequence>
<dbReference type="Pfam" id="PF20700">
    <property type="entry name" value="Mutator"/>
    <property type="match status" value="1"/>
</dbReference>
<proteinExistence type="predicted"/>
<dbReference type="AlphaFoldDB" id="A0A6P7H249"/>
<gene>
    <name evidence="2" type="primary">LOC114345145</name>
</gene>
<reference evidence="2" key="1">
    <citation type="submission" date="2025-08" db="UniProtKB">
        <authorList>
            <consortium name="RefSeq"/>
        </authorList>
    </citation>
    <scope>IDENTIFICATION</scope>
    <source>
        <tissue evidence="2">Whole insect</tissue>
    </source>
</reference>
<name>A0A6P7H249_DIAVI</name>
<accession>A0A6P7H249</accession>